<dbReference type="EMBL" id="AUWU02000003">
    <property type="protein sequence ID" value="KAH0574630.1"/>
    <property type="molecule type" value="Genomic_DNA"/>
</dbReference>
<gene>
    <name evidence="1" type="ORF">SS50377_18563</name>
    <name evidence="2" type="ORF">SS50377_22245</name>
</gene>
<reference evidence="1 2" key="1">
    <citation type="journal article" date="2014" name="PLoS Genet.">
        <title>The Genome of Spironucleus salmonicida Highlights a Fish Pathogen Adapted to Fluctuating Environments.</title>
        <authorList>
            <person name="Xu F."/>
            <person name="Jerlstrom-Hultqvist J."/>
            <person name="Einarsson E."/>
            <person name="Astvaldsson A."/>
            <person name="Svard S.G."/>
            <person name="Andersson J.O."/>
        </authorList>
    </citation>
    <scope>NUCLEOTIDE SEQUENCE</scope>
    <source>
        <strain evidence="2">ATCC 50377</strain>
    </source>
</reference>
<proteinExistence type="predicted"/>
<dbReference type="InterPro" id="IPR001611">
    <property type="entry name" value="Leu-rich_rpt"/>
</dbReference>
<dbReference type="SUPFAM" id="SSF52058">
    <property type="entry name" value="L domain-like"/>
    <property type="match status" value="1"/>
</dbReference>
<dbReference type="VEuPathDB" id="GiardiaDB:SS50377_22245"/>
<dbReference type="EMBL" id="KI546166">
    <property type="protein sequence ID" value="EST42263.1"/>
    <property type="molecule type" value="Genomic_DNA"/>
</dbReference>
<name>V6LDE6_9EUKA</name>
<dbReference type="AlphaFoldDB" id="V6LDE6"/>
<evidence type="ECO:0000313" key="2">
    <source>
        <dbReference type="EMBL" id="KAH0574630.1"/>
    </source>
</evidence>
<sequence length="336" mass="39315">MKPKNQIKIQYKNEMTTLIDSLTEIKYEDQLKIEFIDAQECRLEKINTKPFQNLQVLLLNHNQLTNFPNLSRNKRLKYLQIHSNNFQIIPVNRIPPNLQEARIDDLGYRLYPLMRIANIIRYQGYGKWAQQPSLECIQVIKGQYYKDLECQDFTNQLDIDIEQTHILEKVQLLLQDQQDQLYQALKNDMLCTESKNLSKYYKNTESNRNTSKSTQLSNLSNQSTLQELVDSKNIQLQKPKLLQNITQLQMNQQFNPIRPIEISSEYSPILSDKSKSLILRAKKPIKEEIISHQSSIKSFKSTDLDFQINDDICAPQVSLSKKASFLQNLSFLKVVD</sequence>
<reference evidence="2" key="2">
    <citation type="submission" date="2020-12" db="EMBL/GenBank/DDBJ databases">
        <title>New Spironucleus salmonicida genome in near-complete chromosomes.</title>
        <authorList>
            <person name="Xu F."/>
            <person name="Kurt Z."/>
            <person name="Jimenez-Gonzalez A."/>
            <person name="Astvaldsson A."/>
            <person name="Andersson J.O."/>
            <person name="Svard S.G."/>
        </authorList>
    </citation>
    <scope>NUCLEOTIDE SEQUENCE</scope>
    <source>
        <strain evidence="2">ATCC 50377</strain>
    </source>
</reference>
<evidence type="ECO:0000313" key="1">
    <source>
        <dbReference type="EMBL" id="EST42263.1"/>
    </source>
</evidence>
<evidence type="ECO:0000313" key="3">
    <source>
        <dbReference type="Proteomes" id="UP000018208"/>
    </source>
</evidence>
<dbReference type="Proteomes" id="UP000018208">
    <property type="component" value="Unassembled WGS sequence"/>
</dbReference>
<protein>
    <submittedName>
        <fullName evidence="1">Uncharacterized protein</fullName>
    </submittedName>
</protein>
<organism evidence="1">
    <name type="scientific">Spironucleus salmonicida</name>
    <dbReference type="NCBI Taxonomy" id="348837"/>
    <lineage>
        <taxon>Eukaryota</taxon>
        <taxon>Metamonada</taxon>
        <taxon>Diplomonadida</taxon>
        <taxon>Hexamitidae</taxon>
        <taxon>Hexamitinae</taxon>
        <taxon>Spironucleus</taxon>
    </lineage>
</organism>
<accession>V6LDE6</accession>
<dbReference type="InterPro" id="IPR032675">
    <property type="entry name" value="LRR_dom_sf"/>
</dbReference>
<keyword evidence="3" id="KW-1185">Reference proteome</keyword>
<dbReference type="Gene3D" id="3.80.10.10">
    <property type="entry name" value="Ribonuclease Inhibitor"/>
    <property type="match status" value="1"/>
</dbReference>
<dbReference type="PROSITE" id="PS51450">
    <property type="entry name" value="LRR"/>
    <property type="match status" value="1"/>
</dbReference>